<dbReference type="Proteomes" id="UP001295444">
    <property type="component" value="Chromosome 07"/>
</dbReference>
<dbReference type="AlphaFoldDB" id="A0AAD1STX2"/>
<dbReference type="EMBL" id="OW240918">
    <property type="protein sequence ID" value="CAH2308213.1"/>
    <property type="molecule type" value="Genomic_DNA"/>
</dbReference>
<organism evidence="1 2">
    <name type="scientific">Pelobates cultripes</name>
    <name type="common">Western spadefoot toad</name>
    <dbReference type="NCBI Taxonomy" id="61616"/>
    <lineage>
        <taxon>Eukaryota</taxon>
        <taxon>Metazoa</taxon>
        <taxon>Chordata</taxon>
        <taxon>Craniata</taxon>
        <taxon>Vertebrata</taxon>
        <taxon>Euteleostomi</taxon>
        <taxon>Amphibia</taxon>
        <taxon>Batrachia</taxon>
        <taxon>Anura</taxon>
        <taxon>Pelobatoidea</taxon>
        <taxon>Pelobatidae</taxon>
        <taxon>Pelobates</taxon>
    </lineage>
</organism>
<protein>
    <submittedName>
        <fullName evidence="1">Uncharacterized protein</fullName>
    </submittedName>
</protein>
<reference evidence="1" key="1">
    <citation type="submission" date="2022-03" db="EMBL/GenBank/DDBJ databases">
        <authorList>
            <person name="Alioto T."/>
            <person name="Alioto T."/>
            <person name="Gomez Garrido J."/>
        </authorList>
    </citation>
    <scope>NUCLEOTIDE SEQUENCE</scope>
</reference>
<sequence>MQGILPCRSSKVCVLIVSRDDRSSYEWLISNLLTIPCVGHVQPVYISSTNMNLIKYIKGITVIVLYHTKNRGRVNITDVTDSIYDRELEYLSRRFGKENVIVVIDDLDAGSSEQKTRILQNQPSIERLAKDLFLFTTMEKVVKPSQSKMLIQIKDFIEEKGKTRILQSWKGMPVISVCCLTFFGFGTFCKFKLSTLPLWYINHLFTSRLYPLSGQLSVLSFDQWLVWPFPLAISY</sequence>
<name>A0AAD1STX2_PELCU</name>
<accession>A0AAD1STX2</accession>
<evidence type="ECO:0000313" key="2">
    <source>
        <dbReference type="Proteomes" id="UP001295444"/>
    </source>
</evidence>
<gene>
    <name evidence="1" type="ORF">PECUL_23A027924</name>
</gene>
<keyword evidence="2" id="KW-1185">Reference proteome</keyword>
<evidence type="ECO:0000313" key="1">
    <source>
        <dbReference type="EMBL" id="CAH2308213.1"/>
    </source>
</evidence>
<proteinExistence type="predicted"/>